<protein>
    <submittedName>
        <fullName evidence="1">Uncharacterized protein</fullName>
    </submittedName>
</protein>
<organism evidence="1 2">
    <name type="scientific">Diutina rugosa</name>
    <name type="common">Yeast</name>
    <name type="synonym">Candida rugosa</name>
    <dbReference type="NCBI Taxonomy" id="5481"/>
    <lineage>
        <taxon>Eukaryota</taxon>
        <taxon>Fungi</taxon>
        <taxon>Dikarya</taxon>
        <taxon>Ascomycota</taxon>
        <taxon>Saccharomycotina</taxon>
        <taxon>Pichiomycetes</taxon>
        <taxon>Debaryomycetaceae</taxon>
        <taxon>Diutina</taxon>
    </lineage>
</organism>
<dbReference type="AlphaFoldDB" id="A0A642UWY8"/>
<evidence type="ECO:0000313" key="2">
    <source>
        <dbReference type="Proteomes" id="UP000449547"/>
    </source>
</evidence>
<accession>A0A642UWY8</accession>
<dbReference type="OMA" id="IANRYHA"/>
<comment type="caution">
    <text evidence="1">The sequence shown here is derived from an EMBL/GenBank/DDBJ whole genome shotgun (WGS) entry which is preliminary data.</text>
</comment>
<proteinExistence type="predicted"/>
<dbReference type="GeneID" id="54779413"/>
<reference evidence="1 2" key="1">
    <citation type="submission" date="2019-07" db="EMBL/GenBank/DDBJ databases">
        <title>Genome assembly of two rare yeast pathogens: Diutina rugosa and Trichomonascus ciferrii.</title>
        <authorList>
            <person name="Mixao V."/>
            <person name="Saus E."/>
            <person name="Hansen A."/>
            <person name="Lass-Flor C."/>
            <person name="Gabaldon T."/>
        </authorList>
    </citation>
    <scope>NUCLEOTIDE SEQUENCE [LARGE SCALE GENOMIC DNA]</scope>
    <source>
        <strain evidence="1 2">CBS 613</strain>
    </source>
</reference>
<dbReference type="Proteomes" id="UP000449547">
    <property type="component" value="Unassembled WGS sequence"/>
</dbReference>
<dbReference type="VEuPathDB" id="FungiDB:DIURU_000760"/>
<name>A0A642UWY8_DIURU</name>
<dbReference type="OrthoDB" id="4084221at2759"/>
<evidence type="ECO:0000313" key="1">
    <source>
        <dbReference type="EMBL" id="KAA8907076.1"/>
    </source>
</evidence>
<sequence length="233" mass="27423">MSFVEQSLHAVIKGNNRQKYPKLVRHNQAALIQRISGDPELKARYKELYNHREYYTKKLALFLEELVDDPPNDDYQGPEDATTIANRHHALKYCRHRLSPSRRQLIKDKMSSHWDLQHSWHQQRQQISDEGQREIAELEGKSGNCDGKSSCGQMKLAGFRDQQLNMKRKQLQDKLNRFDENILKECGRLAEANTEFLRESRIPFFCLQPSLKYPELDDDKAWMIQQLQQLLGD</sequence>
<keyword evidence="2" id="KW-1185">Reference proteome</keyword>
<dbReference type="RefSeq" id="XP_034014427.1">
    <property type="nucleotide sequence ID" value="XM_034159044.1"/>
</dbReference>
<dbReference type="EMBL" id="SWFT01000027">
    <property type="protein sequence ID" value="KAA8907076.1"/>
    <property type="molecule type" value="Genomic_DNA"/>
</dbReference>
<gene>
    <name evidence="1" type="ORF">DIURU_000760</name>
</gene>